<proteinExistence type="predicted"/>
<feature type="region of interest" description="Disordered" evidence="2">
    <location>
        <begin position="1"/>
        <end position="183"/>
    </location>
</feature>
<feature type="region of interest" description="Disordered" evidence="2">
    <location>
        <begin position="652"/>
        <end position="686"/>
    </location>
</feature>
<feature type="compositionally biased region" description="Polar residues" evidence="2">
    <location>
        <begin position="561"/>
        <end position="579"/>
    </location>
</feature>
<evidence type="ECO:0000313" key="4">
    <source>
        <dbReference type="Proteomes" id="UP000762676"/>
    </source>
</evidence>
<dbReference type="Proteomes" id="UP000762676">
    <property type="component" value="Unassembled WGS sequence"/>
</dbReference>
<feature type="region of interest" description="Disordered" evidence="2">
    <location>
        <begin position="593"/>
        <end position="625"/>
    </location>
</feature>
<feature type="region of interest" description="Disordered" evidence="2">
    <location>
        <begin position="1087"/>
        <end position="1131"/>
    </location>
</feature>
<dbReference type="EMBL" id="BMAT01011765">
    <property type="protein sequence ID" value="GFR78693.1"/>
    <property type="molecule type" value="Genomic_DNA"/>
</dbReference>
<feature type="compositionally biased region" description="Polar residues" evidence="2">
    <location>
        <begin position="1115"/>
        <end position="1125"/>
    </location>
</feature>
<name>A0AAV4G187_9GAST</name>
<feature type="compositionally biased region" description="Polar residues" evidence="2">
    <location>
        <begin position="1386"/>
        <end position="1407"/>
    </location>
</feature>
<feature type="compositionally biased region" description="Basic and acidic residues" evidence="2">
    <location>
        <begin position="1311"/>
        <end position="1323"/>
    </location>
</feature>
<organism evidence="3 4">
    <name type="scientific">Elysia marginata</name>
    <dbReference type="NCBI Taxonomy" id="1093978"/>
    <lineage>
        <taxon>Eukaryota</taxon>
        <taxon>Metazoa</taxon>
        <taxon>Spiralia</taxon>
        <taxon>Lophotrochozoa</taxon>
        <taxon>Mollusca</taxon>
        <taxon>Gastropoda</taxon>
        <taxon>Heterobranchia</taxon>
        <taxon>Euthyneura</taxon>
        <taxon>Panpulmonata</taxon>
        <taxon>Sacoglossa</taxon>
        <taxon>Placobranchoidea</taxon>
        <taxon>Plakobranchidae</taxon>
        <taxon>Elysia</taxon>
    </lineage>
</organism>
<feature type="compositionally biased region" description="Polar residues" evidence="2">
    <location>
        <begin position="94"/>
        <end position="110"/>
    </location>
</feature>
<sequence>MMGRRTGVSAEGKAPAAKQGKPGEVPKGPKRQQRKPVAAGVSSGLKKKPVKSKPGFTLYSGSSKVEENQGAGHVGAGSESLPKGRIKGKHVNKSEQMTGATPEIVSQVQLQEEKTKSSHSSSLYIPTADPEESISETEDFMVSTPFNKRLVSSTPDPERLREAESEDQLQNYASNGLPPETVTAPPLASIVQEDSPQMIPERDIVTTRALAIPPDTTGLAASVAKSLAEKLRLQREATQPGEASHPVMGATSPSSSLTSANQIKPVPAWKQKHQKWKQELQQYKKDQSGAHLVSEEKDQGVLNSIVISDANIELPSQISMTKAEWISDSISTLGNKNTSLKSSVEGPRREQANLQPVLGLKDLSKITTDSGINSTEISTPAVSVVKTKVSNPGTSSTSFLSLPTTLSSFQSKTVAPPLPDHYKDYERFKSGIIQNRNDTGKRTLPSRSNAALHAQTASCADSISLHPISASTATAQSNVATMTSTLTHTTTVSTLSSSVKVCETVAGPSSCTQMVLTHTSAPTQPENCADLIPKFDLIHNSKITFGKDEKKLDNSGKFQKETNNLSDRNGPSTSAAAQENSVIVVPTAAYLDSSADSQNSGQSKIVVASGRGKQKSQSQDIKDEALETDHSTSYLSEVINFLKTDGFNAKEKANKEGCQSMDSENPEEDSQVKQHQQIQHNGASSSADANLREIMSQYLPQNAQKVSKPSEHVLESPKADLVSSTGKTPAQQDLNNSNSAQADKADSNQNYNSDDSSSYDQPRRRKKSRNLYYLESMADPTLRDIACRLAFKATALRDVELRDLIDDMIFHTDAALGHEDARYQSSNLFLQEENSKLKKRLHNVNRQLDAKERQEKMAATSVYSISNNEILHMERKMMHLCQEKDRLDAQLTALLEEKSRWLVTQQDLVKTVSLKDHEILKLEEKHQQDRIKLHQSLDHATQNSQGVHYKLSVADREISNMEQRLKCRDLDIADLREKLRVAELSVGKCEQQVTAKDQEIFRLKDMVDTLKLGVDHVLQMFEGGSVGPATTDQQRQGIDSLYRMAHPERFASGLERPAPSYQHFQLQGQPETGRQQGFFALPPRFGQAPGVSTQTSDRLAHPLPIRPEPRYADGPQQTTLNTDATGRSGESAPQNIMSWMQQRLYNLTQGQTKGEESHERHPSQETGLDNRLTAATLEEHNQRLSPIDRRLWRSMQESPFEVAAEPYYSDSEIEMSHRQSRKRSRKGLKSILKHGKGRASQRVWQTSTPTREEYYQDLDDERSQRPYSSGQERKGRARRKSESDKYIDPRGSYRNSQRSQEDRSKRVRSATPKERREKRRSWQEEADDEGNDSRYSMSDYFRKKSQMPRLPKSPQRGSRETVRSRGQHDSQSSKHSTLFSVPIPETSDSWGQRTQEKSSSTPRSKPLSQGEELLEIDIETSSVASSDLNMRQDLSPDPVQKRGKSHETWNTARSYSPSSMRRAYRSKKKDRRSRSLEEPPRGQEQMFSRSTRSTSQEEETRLRTLEPDTDISGTSNLQRHGHDRSKMHVSSREIPSSNRSGQVDGSHSQSRKGPSQPYASVAQSSGATTSGIPSHYATRGSGFPNQTNRLHVSDISLSRQAAKGGDVTQKEFFQGTELSSTSLSSIEDDENNGAFAESSNNNQMRCLNEDLFSTGIASLDVKIANLQKKIDRAKAIFS</sequence>
<evidence type="ECO:0000313" key="3">
    <source>
        <dbReference type="EMBL" id="GFR78693.1"/>
    </source>
</evidence>
<feature type="region of interest" description="Disordered" evidence="2">
    <location>
        <begin position="702"/>
        <end position="766"/>
    </location>
</feature>
<keyword evidence="1" id="KW-0175">Coiled coil</keyword>
<feature type="region of interest" description="Disordered" evidence="2">
    <location>
        <begin position="236"/>
        <end position="260"/>
    </location>
</feature>
<feature type="compositionally biased region" description="Polar residues" evidence="2">
    <location>
        <begin position="673"/>
        <end position="686"/>
    </location>
</feature>
<feature type="region of interest" description="Disordered" evidence="2">
    <location>
        <begin position="1211"/>
        <end position="1588"/>
    </location>
</feature>
<feature type="compositionally biased region" description="Polar residues" evidence="2">
    <location>
        <begin position="1419"/>
        <end position="1429"/>
    </location>
</feature>
<feature type="compositionally biased region" description="Basic residues" evidence="2">
    <location>
        <begin position="1519"/>
        <end position="1529"/>
    </location>
</feature>
<feature type="compositionally biased region" description="Basic residues" evidence="2">
    <location>
        <begin position="1462"/>
        <end position="1472"/>
    </location>
</feature>
<feature type="compositionally biased region" description="Basic and acidic residues" evidence="2">
    <location>
        <begin position="1357"/>
        <end position="1372"/>
    </location>
</feature>
<feature type="compositionally biased region" description="Polar residues" evidence="2">
    <location>
        <begin position="722"/>
        <end position="741"/>
    </location>
</feature>
<feature type="compositionally biased region" description="Basic residues" evidence="2">
    <location>
        <begin position="1218"/>
        <end position="1239"/>
    </location>
</feature>
<reference evidence="3 4" key="1">
    <citation type="journal article" date="2021" name="Elife">
        <title>Chloroplast acquisition without the gene transfer in kleptoplastic sea slugs, Plakobranchus ocellatus.</title>
        <authorList>
            <person name="Maeda T."/>
            <person name="Takahashi S."/>
            <person name="Yoshida T."/>
            <person name="Shimamura S."/>
            <person name="Takaki Y."/>
            <person name="Nagai Y."/>
            <person name="Toyoda A."/>
            <person name="Suzuki Y."/>
            <person name="Arimoto A."/>
            <person name="Ishii H."/>
            <person name="Satoh N."/>
            <person name="Nishiyama T."/>
            <person name="Hasebe M."/>
            <person name="Maruyama T."/>
            <person name="Minagawa J."/>
            <person name="Obokata J."/>
            <person name="Shigenobu S."/>
        </authorList>
    </citation>
    <scope>NUCLEOTIDE SEQUENCE [LARGE SCALE GENOMIC DNA]</scope>
</reference>
<feature type="compositionally biased region" description="Polar residues" evidence="2">
    <location>
        <begin position="144"/>
        <end position="155"/>
    </location>
</feature>
<accession>A0AAV4G187</accession>
<feature type="coiled-coil region" evidence="1">
    <location>
        <begin position="958"/>
        <end position="992"/>
    </location>
</feature>
<feature type="compositionally biased region" description="Polar residues" evidence="2">
    <location>
        <begin position="251"/>
        <end position="260"/>
    </location>
</feature>
<comment type="caution">
    <text evidence="3">The sequence shown here is derived from an EMBL/GenBank/DDBJ whole genome shotgun (WGS) entry which is preliminary data.</text>
</comment>
<evidence type="ECO:0000256" key="2">
    <source>
        <dbReference type="SAM" id="MobiDB-lite"/>
    </source>
</evidence>
<feature type="compositionally biased region" description="Polar residues" evidence="2">
    <location>
        <begin position="594"/>
        <end position="603"/>
    </location>
</feature>
<feature type="compositionally biased region" description="Basic and acidic residues" evidence="2">
    <location>
        <begin position="708"/>
        <end position="718"/>
    </location>
</feature>
<keyword evidence="4" id="KW-1185">Reference proteome</keyword>
<feature type="compositionally biased region" description="Polar residues" evidence="2">
    <location>
        <begin position="1448"/>
        <end position="1459"/>
    </location>
</feature>
<feature type="compositionally biased region" description="Acidic residues" evidence="2">
    <location>
        <begin position="129"/>
        <end position="139"/>
    </location>
</feature>
<feature type="coiled-coil region" evidence="1">
    <location>
        <begin position="827"/>
        <end position="897"/>
    </location>
</feature>
<gene>
    <name evidence="3" type="ORF">ElyMa_005856300</name>
</gene>
<feature type="region of interest" description="Disordered" evidence="2">
    <location>
        <begin position="553"/>
        <end position="579"/>
    </location>
</feature>
<feature type="compositionally biased region" description="Low complexity" evidence="2">
    <location>
        <begin position="747"/>
        <end position="760"/>
    </location>
</feature>
<protein>
    <submittedName>
        <fullName evidence="3">Uncharacterized protein</fullName>
    </submittedName>
</protein>
<feature type="compositionally biased region" description="Polar residues" evidence="2">
    <location>
        <begin position="1533"/>
        <end position="1572"/>
    </location>
</feature>
<evidence type="ECO:0000256" key="1">
    <source>
        <dbReference type="SAM" id="Coils"/>
    </source>
</evidence>